<evidence type="ECO:0000256" key="1">
    <source>
        <dbReference type="ARBA" id="ARBA00004170"/>
    </source>
</evidence>
<dbReference type="InterPro" id="IPR004100">
    <property type="entry name" value="ATPase_F1/V1/A1_a/bsu_N"/>
</dbReference>
<dbReference type="SUPFAM" id="SSF47917">
    <property type="entry name" value="C-terminal domain of alpha and beta subunits of F1 ATP synthase"/>
    <property type="match status" value="1"/>
</dbReference>
<sequence>MKTGVITQIIGPIVDVHFKEGVPDLLNALKVKRADGETITLEVAAHTGLDRVRAIAMQDTQGMTRGLEVMDTGAAISVPVGEGSLGRLFNVLGETLDGKGSMDGAPQRAIHQEAPAFTEQSTATEVFETGIKSVDLLAPFIKGGKVGLFGGAGVGKTVLIQELINNVATKHGGYSVFAGVGERVREGNDLYHEMKDSGVLDKTALVFGQMNEVPGARARVGLTGLTMAEALRDEGSGKDVLFFMDNVFRFTQAGQEVSSLLGRVSSAVGYQPTLAEEMGKMQERITSTKTGSITSIQAVYVPADDMTDPAPATTFSHLDSTVALSRQLASLGIYPAIDPLESNSSALDPKIVGEEHYRVAQGVKQTLQRYKDLQDIIAILGIEELSETDKQTVYRARKIQRFLSQPFSVAEVFTGAPGKYVKLADTVRAFGEILDGKHDDKSEAAFYMKGGIEEVI</sequence>
<feature type="domain" description="AAA+ ATPase" evidence="12">
    <location>
        <begin position="142"/>
        <end position="328"/>
    </location>
</feature>
<gene>
    <name evidence="11" type="primary">atpD</name>
    <name evidence="13" type="ORF">A2837_01240</name>
</gene>
<evidence type="ECO:0000256" key="6">
    <source>
        <dbReference type="ARBA" id="ARBA00022967"/>
    </source>
</evidence>
<dbReference type="InterPro" id="IPR027417">
    <property type="entry name" value="P-loop_NTPase"/>
</dbReference>
<dbReference type="InterPro" id="IPR020003">
    <property type="entry name" value="ATPase_a/bsu_AS"/>
</dbReference>
<dbReference type="FunFam" id="1.10.1140.10:FF:000001">
    <property type="entry name" value="ATP synthase subunit beta"/>
    <property type="match status" value="1"/>
</dbReference>
<dbReference type="InterPro" id="IPR003593">
    <property type="entry name" value="AAA+_ATPase"/>
</dbReference>
<dbReference type="InterPro" id="IPR005722">
    <property type="entry name" value="ATP_synth_F1_bsu"/>
</dbReference>
<dbReference type="FunFam" id="3.40.50.300:FF:000004">
    <property type="entry name" value="ATP synthase subunit beta"/>
    <property type="match status" value="1"/>
</dbReference>
<proteinExistence type="inferred from homology"/>
<evidence type="ECO:0000313" key="14">
    <source>
        <dbReference type="Proteomes" id="UP000176322"/>
    </source>
</evidence>
<keyword evidence="4 11" id="KW-0547">Nucleotide-binding</keyword>
<dbReference type="Gene3D" id="2.40.10.170">
    <property type="match status" value="1"/>
</dbReference>
<dbReference type="PANTHER" id="PTHR15184">
    <property type="entry name" value="ATP SYNTHASE"/>
    <property type="match status" value="1"/>
</dbReference>
<evidence type="ECO:0000256" key="9">
    <source>
        <dbReference type="ARBA" id="ARBA00023196"/>
    </source>
</evidence>
<dbReference type="InterPro" id="IPR000194">
    <property type="entry name" value="ATPase_F1/V1/A1_a/bsu_nucl-bd"/>
</dbReference>
<dbReference type="CDD" id="cd01133">
    <property type="entry name" value="F1-ATPase_beta_CD"/>
    <property type="match status" value="1"/>
</dbReference>
<keyword evidence="9 11" id="KW-0139">CF(1)</keyword>
<evidence type="ECO:0000256" key="8">
    <source>
        <dbReference type="ARBA" id="ARBA00023136"/>
    </source>
</evidence>
<keyword evidence="6 11" id="KW-1278">Translocase</keyword>
<accession>A0A1F6BY33</accession>
<comment type="similarity">
    <text evidence="2 11">Belongs to the ATPase alpha/beta chains family.</text>
</comment>
<keyword evidence="5 11" id="KW-0067">ATP-binding</keyword>
<dbReference type="Pfam" id="PF00006">
    <property type="entry name" value="ATP-synt_ab"/>
    <property type="match status" value="1"/>
</dbReference>
<keyword evidence="11" id="KW-0375">Hydrogen ion transport</keyword>
<dbReference type="EC" id="7.1.2.2" evidence="11"/>
<dbReference type="NCBIfam" id="TIGR01039">
    <property type="entry name" value="atpD"/>
    <property type="match status" value="1"/>
</dbReference>
<protein>
    <recommendedName>
        <fullName evidence="11">ATP synthase subunit beta</fullName>
        <ecNumber evidence="11">7.1.2.2</ecNumber>
    </recommendedName>
    <alternativeName>
        <fullName evidence="11">ATP synthase F1 sector subunit beta</fullName>
    </alternativeName>
    <alternativeName>
        <fullName evidence="11">F-ATPase subunit beta</fullName>
    </alternativeName>
</protein>
<comment type="catalytic activity">
    <reaction evidence="11">
        <text>ATP + H2O + 4 H(+)(in) = ADP + phosphate + 5 H(+)(out)</text>
        <dbReference type="Rhea" id="RHEA:57720"/>
        <dbReference type="ChEBI" id="CHEBI:15377"/>
        <dbReference type="ChEBI" id="CHEBI:15378"/>
        <dbReference type="ChEBI" id="CHEBI:30616"/>
        <dbReference type="ChEBI" id="CHEBI:43474"/>
        <dbReference type="ChEBI" id="CHEBI:456216"/>
        <dbReference type="EC" id="7.1.2.2"/>
    </reaction>
</comment>
<keyword evidence="3 11" id="KW-0813">Transport</keyword>
<comment type="function">
    <text evidence="11">Produces ATP from ADP in the presence of a proton gradient across the membrane. The catalytic sites are hosted primarily by the beta subunits.</text>
</comment>
<dbReference type="Pfam" id="PF02874">
    <property type="entry name" value="ATP-synt_ab_N"/>
    <property type="match status" value="1"/>
</dbReference>
<evidence type="ECO:0000256" key="2">
    <source>
        <dbReference type="ARBA" id="ARBA00008936"/>
    </source>
</evidence>
<evidence type="ECO:0000256" key="5">
    <source>
        <dbReference type="ARBA" id="ARBA00022840"/>
    </source>
</evidence>
<dbReference type="Proteomes" id="UP000176322">
    <property type="component" value="Unassembled WGS sequence"/>
</dbReference>
<dbReference type="InterPro" id="IPR055190">
    <property type="entry name" value="ATP-synt_VA_C"/>
</dbReference>
<dbReference type="GO" id="GO:0046933">
    <property type="term" value="F:proton-transporting ATP synthase activity, rotational mechanism"/>
    <property type="evidence" value="ECO:0007669"/>
    <property type="project" value="UniProtKB-UniRule"/>
</dbReference>
<comment type="subcellular location">
    <subcellularLocation>
        <location evidence="11">Cell membrane</location>
        <topology evidence="11">Peripheral membrane protein</topology>
    </subcellularLocation>
    <subcellularLocation>
        <location evidence="1">Membrane</location>
        <topology evidence="1">Peripheral membrane protein</topology>
    </subcellularLocation>
</comment>
<dbReference type="SUPFAM" id="SSF52540">
    <property type="entry name" value="P-loop containing nucleoside triphosphate hydrolases"/>
    <property type="match status" value="1"/>
</dbReference>
<keyword evidence="10 11" id="KW-0066">ATP synthesis</keyword>
<evidence type="ECO:0000259" key="12">
    <source>
        <dbReference type="SMART" id="SM00382"/>
    </source>
</evidence>
<evidence type="ECO:0000256" key="3">
    <source>
        <dbReference type="ARBA" id="ARBA00022448"/>
    </source>
</evidence>
<dbReference type="GO" id="GO:0005886">
    <property type="term" value="C:plasma membrane"/>
    <property type="evidence" value="ECO:0007669"/>
    <property type="project" value="UniProtKB-SubCell"/>
</dbReference>
<dbReference type="GO" id="GO:0045259">
    <property type="term" value="C:proton-transporting ATP synthase complex"/>
    <property type="evidence" value="ECO:0007669"/>
    <property type="project" value="UniProtKB-KW"/>
</dbReference>
<evidence type="ECO:0000256" key="7">
    <source>
        <dbReference type="ARBA" id="ARBA00023065"/>
    </source>
</evidence>
<dbReference type="InterPro" id="IPR050053">
    <property type="entry name" value="ATPase_alpha/beta_chains"/>
</dbReference>
<dbReference type="EMBL" id="MFKO01000002">
    <property type="protein sequence ID" value="OGG41820.1"/>
    <property type="molecule type" value="Genomic_DNA"/>
</dbReference>
<dbReference type="SMART" id="SM00382">
    <property type="entry name" value="AAA"/>
    <property type="match status" value="1"/>
</dbReference>
<dbReference type="PROSITE" id="PS00152">
    <property type="entry name" value="ATPASE_ALPHA_BETA"/>
    <property type="match status" value="1"/>
</dbReference>
<dbReference type="Pfam" id="PF22919">
    <property type="entry name" value="ATP-synt_VA_C"/>
    <property type="match status" value="1"/>
</dbReference>
<dbReference type="HAMAP" id="MF_01347">
    <property type="entry name" value="ATP_synth_beta_bact"/>
    <property type="match status" value="1"/>
</dbReference>
<dbReference type="SUPFAM" id="SSF50615">
    <property type="entry name" value="N-terminal domain of alpha and beta subunits of F1 ATP synthase"/>
    <property type="match status" value="1"/>
</dbReference>
<comment type="caution">
    <text evidence="13">The sequence shown here is derived from an EMBL/GenBank/DDBJ whole genome shotgun (WGS) entry which is preliminary data.</text>
</comment>
<dbReference type="STRING" id="1798475.A2837_01240"/>
<organism evidence="13 14">
    <name type="scientific">Candidatus Kaiserbacteria bacterium RIFCSPHIGHO2_01_FULL_46_22</name>
    <dbReference type="NCBI Taxonomy" id="1798475"/>
    <lineage>
        <taxon>Bacteria</taxon>
        <taxon>Candidatus Kaiseribacteriota</taxon>
    </lineage>
</organism>
<dbReference type="PANTHER" id="PTHR15184:SF71">
    <property type="entry name" value="ATP SYNTHASE SUBUNIT BETA, MITOCHONDRIAL"/>
    <property type="match status" value="1"/>
</dbReference>
<evidence type="ECO:0000256" key="11">
    <source>
        <dbReference type="HAMAP-Rule" id="MF_01347"/>
    </source>
</evidence>
<keyword evidence="8 11" id="KW-0472">Membrane</keyword>
<dbReference type="CDD" id="cd18115">
    <property type="entry name" value="ATP-synt_F1_beta_N"/>
    <property type="match status" value="1"/>
</dbReference>
<feature type="binding site" evidence="11">
    <location>
        <begin position="150"/>
        <end position="157"/>
    </location>
    <ligand>
        <name>ATP</name>
        <dbReference type="ChEBI" id="CHEBI:30616"/>
    </ligand>
</feature>
<evidence type="ECO:0000256" key="4">
    <source>
        <dbReference type="ARBA" id="ARBA00022741"/>
    </source>
</evidence>
<dbReference type="GO" id="GO:0005524">
    <property type="term" value="F:ATP binding"/>
    <property type="evidence" value="ECO:0007669"/>
    <property type="project" value="UniProtKB-UniRule"/>
</dbReference>
<dbReference type="CDD" id="cd18110">
    <property type="entry name" value="ATP-synt_F1_beta_C"/>
    <property type="match status" value="1"/>
</dbReference>
<evidence type="ECO:0000313" key="13">
    <source>
        <dbReference type="EMBL" id="OGG41820.1"/>
    </source>
</evidence>
<dbReference type="InterPro" id="IPR036121">
    <property type="entry name" value="ATPase_F1/V1/A1_a/bsu_N_sf"/>
</dbReference>
<dbReference type="Gene3D" id="3.40.50.300">
    <property type="entry name" value="P-loop containing nucleotide triphosphate hydrolases"/>
    <property type="match status" value="1"/>
</dbReference>
<dbReference type="Gene3D" id="1.10.1140.10">
    <property type="entry name" value="Bovine Mitochondrial F1-atpase, Atp Synthase Beta Chain, Chain D, domain 3"/>
    <property type="match status" value="1"/>
</dbReference>
<dbReference type="InterPro" id="IPR024034">
    <property type="entry name" value="ATPase_F1/V1_b/a_C"/>
</dbReference>
<dbReference type="AlphaFoldDB" id="A0A1F6BY33"/>
<keyword evidence="7 11" id="KW-0406">Ion transport</keyword>
<reference evidence="13 14" key="1">
    <citation type="journal article" date="2016" name="Nat. Commun.">
        <title>Thousands of microbial genomes shed light on interconnected biogeochemical processes in an aquifer system.</title>
        <authorList>
            <person name="Anantharaman K."/>
            <person name="Brown C.T."/>
            <person name="Hug L.A."/>
            <person name="Sharon I."/>
            <person name="Castelle C.J."/>
            <person name="Probst A.J."/>
            <person name="Thomas B.C."/>
            <person name="Singh A."/>
            <person name="Wilkins M.J."/>
            <person name="Karaoz U."/>
            <person name="Brodie E.L."/>
            <person name="Williams K.H."/>
            <person name="Hubbard S.S."/>
            <person name="Banfield J.F."/>
        </authorList>
    </citation>
    <scope>NUCLEOTIDE SEQUENCE [LARGE SCALE GENOMIC DNA]</scope>
</reference>
<evidence type="ECO:0000256" key="10">
    <source>
        <dbReference type="ARBA" id="ARBA00023310"/>
    </source>
</evidence>
<keyword evidence="11" id="KW-1003">Cell membrane</keyword>
<name>A0A1F6BY33_9BACT</name>